<protein>
    <submittedName>
        <fullName evidence="5">Vancomycin resistance protein YoaR, contains peptidoglycan-binding and VanW domains</fullName>
    </submittedName>
</protein>
<gene>
    <name evidence="5" type="ORF">SAMN02746091_01095</name>
</gene>
<sequence>MKKGLRNGLIIFFSLTILFIVSSVIFLLNSTNKASNKIFEGIYINNEYVGGMTKEEANKLLNEKFNSKIQNRKIDMFYGDKKYSIDFKRLKAHYDIEKAVEEAYSYGKTGNIIEKTIQRYNLKRNPYNIPLNFVSDTTILEGEVKKIAKDINKEPIDAKISRISGKFIITPEKSGIAVDEPKLIEFIKNEIKPEGEIEKIEVPTKVVEAKIKAEALSNITTKISSFTTSFKPSDVNRTGNIKIAAKYLTGTVIMPGDVFSMIKVLGPRNENQGYKEAPVIINGKLEPGLAGGICQVSTTMYNAALLGNFEIVKRRPHGLAVAYVAPGRDATIAGDSIDFQFKNNYNNPIYIEAVVETSTITINIYGANERIGQSVEIVSEVYERTEPKVEYINDPNLPEGQKVVEIKPIAGMKVRTYRKIYQNGKLIKTEKLGDDTYKVLNGKIRVGTKKVIQNTQTQNDTINEQPINSEEVDNVN</sequence>
<evidence type="ECO:0000313" key="5">
    <source>
        <dbReference type="EMBL" id="SHE77941.1"/>
    </source>
</evidence>
<feature type="region of interest" description="Disordered" evidence="2">
    <location>
        <begin position="457"/>
        <end position="476"/>
    </location>
</feature>
<keyword evidence="6" id="KW-1185">Reference proteome</keyword>
<dbReference type="AlphaFoldDB" id="A0A1M4W9K1"/>
<dbReference type="PANTHER" id="PTHR35788:SF1">
    <property type="entry name" value="EXPORTED PROTEIN"/>
    <property type="match status" value="1"/>
</dbReference>
<feature type="transmembrane region" description="Helical" evidence="3">
    <location>
        <begin position="7"/>
        <end position="28"/>
    </location>
</feature>
<evidence type="ECO:0000259" key="4">
    <source>
        <dbReference type="PROSITE" id="PS51109"/>
    </source>
</evidence>
<dbReference type="InterPro" id="IPR052913">
    <property type="entry name" value="Glycopeptide_resist_protein"/>
</dbReference>
<reference evidence="6" key="1">
    <citation type="submission" date="2016-11" db="EMBL/GenBank/DDBJ databases">
        <authorList>
            <person name="Varghese N."/>
            <person name="Submissions S."/>
        </authorList>
    </citation>
    <scope>NUCLEOTIDE SEQUENCE [LARGE SCALE GENOMIC DNA]</scope>
    <source>
        <strain evidence="6">DSM 10124</strain>
    </source>
</reference>
<dbReference type="InterPro" id="IPR007391">
    <property type="entry name" value="Vancomycin_resist_VanW"/>
</dbReference>
<dbReference type="RefSeq" id="WP_073248270.1">
    <property type="nucleotide sequence ID" value="NZ_FQVG01000016.1"/>
</dbReference>
<keyword evidence="3" id="KW-0472">Membrane</keyword>
<feature type="domain" description="G5" evidence="4">
    <location>
        <begin position="371"/>
        <end position="450"/>
    </location>
</feature>
<dbReference type="Gene3D" id="2.20.230.10">
    <property type="entry name" value="Resuscitation-promoting factor rpfb"/>
    <property type="match status" value="1"/>
</dbReference>
<evidence type="ECO:0000256" key="2">
    <source>
        <dbReference type="SAM" id="MobiDB-lite"/>
    </source>
</evidence>
<keyword evidence="1" id="KW-0732">Signal</keyword>
<evidence type="ECO:0000313" key="6">
    <source>
        <dbReference type="Proteomes" id="UP000184423"/>
    </source>
</evidence>
<evidence type="ECO:0000256" key="3">
    <source>
        <dbReference type="SAM" id="Phobius"/>
    </source>
</evidence>
<evidence type="ECO:0000256" key="1">
    <source>
        <dbReference type="ARBA" id="ARBA00022729"/>
    </source>
</evidence>
<dbReference type="PROSITE" id="PS51109">
    <property type="entry name" value="G5"/>
    <property type="match status" value="1"/>
</dbReference>
<dbReference type="Proteomes" id="UP000184423">
    <property type="component" value="Unassembled WGS sequence"/>
</dbReference>
<dbReference type="InterPro" id="IPR022029">
    <property type="entry name" value="YoaR-like_PG-bd"/>
</dbReference>
<dbReference type="Pfam" id="PF07501">
    <property type="entry name" value="G5"/>
    <property type="match status" value="1"/>
</dbReference>
<dbReference type="InterPro" id="IPR011098">
    <property type="entry name" value="G5_dom"/>
</dbReference>
<proteinExistence type="predicted"/>
<feature type="compositionally biased region" description="Polar residues" evidence="2">
    <location>
        <begin position="457"/>
        <end position="468"/>
    </location>
</feature>
<dbReference type="EMBL" id="FQVG01000016">
    <property type="protein sequence ID" value="SHE77941.1"/>
    <property type="molecule type" value="Genomic_DNA"/>
</dbReference>
<accession>A0A1M4W9K1</accession>
<dbReference type="SMART" id="SM01208">
    <property type="entry name" value="G5"/>
    <property type="match status" value="1"/>
</dbReference>
<keyword evidence="3" id="KW-1133">Transmembrane helix</keyword>
<dbReference type="Pfam" id="PF12229">
    <property type="entry name" value="PG_binding_4"/>
    <property type="match status" value="1"/>
</dbReference>
<organism evidence="5 6">
    <name type="scientific">Caloramator proteoclasticus DSM 10124</name>
    <dbReference type="NCBI Taxonomy" id="1121262"/>
    <lineage>
        <taxon>Bacteria</taxon>
        <taxon>Bacillati</taxon>
        <taxon>Bacillota</taxon>
        <taxon>Clostridia</taxon>
        <taxon>Eubacteriales</taxon>
        <taxon>Clostridiaceae</taxon>
        <taxon>Caloramator</taxon>
    </lineage>
</organism>
<dbReference type="Pfam" id="PF04294">
    <property type="entry name" value="VanW"/>
    <property type="match status" value="1"/>
</dbReference>
<name>A0A1M4W9K1_9CLOT</name>
<dbReference type="PANTHER" id="PTHR35788">
    <property type="entry name" value="EXPORTED PROTEIN-RELATED"/>
    <property type="match status" value="1"/>
</dbReference>
<keyword evidence="3" id="KW-0812">Transmembrane</keyword>